<name>A0A4P7QFV2_9CORY</name>
<evidence type="ECO:0008006" key="3">
    <source>
        <dbReference type="Google" id="ProtNLM"/>
    </source>
</evidence>
<dbReference type="Proteomes" id="UP000296352">
    <property type="component" value="Chromosome"/>
</dbReference>
<gene>
    <name evidence="1" type="ORF">CENDO_05695</name>
</gene>
<organism evidence="1 2">
    <name type="scientific">Corynebacterium endometrii</name>
    <dbReference type="NCBI Taxonomy" id="2488819"/>
    <lineage>
        <taxon>Bacteria</taxon>
        <taxon>Bacillati</taxon>
        <taxon>Actinomycetota</taxon>
        <taxon>Actinomycetes</taxon>
        <taxon>Mycobacteriales</taxon>
        <taxon>Corynebacteriaceae</taxon>
        <taxon>Corynebacterium</taxon>
    </lineage>
</organism>
<dbReference type="AlphaFoldDB" id="A0A4P7QFV2"/>
<keyword evidence="2" id="KW-1185">Reference proteome</keyword>
<dbReference type="KEGG" id="cee:CENDO_05695"/>
<proteinExistence type="predicted"/>
<dbReference type="RefSeq" id="WP_136141160.1">
    <property type="nucleotide sequence ID" value="NZ_CP039247.1"/>
</dbReference>
<evidence type="ECO:0000313" key="1">
    <source>
        <dbReference type="EMBL" id="QCB28419.1"/>
    </source>
</evidence>
<reference evidence="1 2" key="1">
    <citation type="submission" date="2019-04" db="EMBL/GenBank/DDBJ databases">
        <title>Corynebacterium endometrii sp. nov., isolated from the uterus of a cow with endometritis.</title>
        <authorList>
            <person name="Ballas P."/>
            <person name="Ruckert C."/>
            <person name="Wagener K."/>
            <person name="Drillich M."/>
            <person name="Kaempfer P."/>
            <person name="Busse H.-J."/>
            <person name="Ehling-Schulz M."/>
        </authorList>
    </citation>
    <scope>NUCLEOTIDE SEQUENCE [LARGE SCALE GENOMIC DNA]</scope>
    <source>
        <strain evidence="1 2">LMM-1653</strain>
    </source>
</reference>
<sequence>MTASCEWCGKEFSVNLRGRPRKFCGTACKQRAYEHRNVTGPGRVDEGGVTLSANRLAALRDGLFELRCAAEDISTAASEGESPEEVRKLCGELVAMARRLEDIR</sequence>
<evidence type="ECO:0000313" key="2">
    <source>
        <dbReference type="Proteomes" id="UP000296352"/>
    </source>
</evidence>
<accession>A0A4P7QFV2</accession>
<dbReference type="OrthoDB" id="4219687at2"/>
<dbReference type="EMBL" id="CP039247">
    <property type="protein sequence ID" value="QCB28419.1"/>
    <property type="molecule type" value="Genomic_DNA"/>
</dbReference>
<protein>
    <recommendedName>
        <fullName evidence="3">FCS-type domain-containing protein</fullName>
    </recommendedName>
</protein>